<dbReference type="EMBL" id="JANYMP010000041">
    <property type="protein sequence ID" value="MCS7484142.1"/>
    <property type="molecule type" value="Genomic_DNA"/>
</dbReference>
<dbReference type="Proteomes" id="UP001141259">
    <property type="component" value="Unassembled WGS sequence"/>
</dbReference>
<feature type="compositionally biased region" description="Basic and acidic residues" evidence="1">
    <location>
        <begin position="56"/>
        <end position="72"/>
    </location>
</feature>
<keyword evidence="2" id="KW-1133">Transmembrane helix</keyword>
<sequence length="104" mass="11048">MAVHGDNAAQSLVLSNISGNPTLRQISTTTPQTNPPSAAEEDPAPSRLRTCNPSCHRVDTRQTDDEGNRAARRARADRVLAFALGTLLVCGVINTALAIIDQTL</sequence>
<feature type="compositionally biased region" description="Polar residues" evidence="1">
    <location>
        <begin position="20"/>
        <end position="32"/>
    </location>
</feature>
<keyword evidence="2" id="KW-0472">Membrane</keyword>
<feature type="region of interest" description="Disordered" evidence="1">
    <location>
        <begin position="20"/>
        <end position="72"/>
    </location>
</feature>
<proteinExistence type="predicted"/>
<gene>
    <name evidence="3" type="ORF">NZH93_45560</name>
</gene>
<keyword evidence="2" id="KW-0812">Transmembrane</keyword>
<evidence type="ECO:0000256" key="2">
    <source>
        <dbReference type="SAM" id="Phobius"/>
    </source>
</evidence>
<feature type="transmembrane region" description="Helical" evidence="2">
    <location>
        <begin position="79"/>
        <end position="100"/>
    </location>
</feature>
<protein>
    <submittedName>
        <fullName evidence="3">Uncharacterized protein</fullName>
    </submittedName>
</protein>
<accession>A0A9X3AJ68</accession>
<reference evidence="3" key="1">
    <citation type="submission" date="2022-08" db="EMBL/GenBank/DDBJ databases">
        <authorList>
            <person name="Tistechok S."/>
            <person name="Samborskyy M."/>
            <person name="Roman I."/>
        </authorList>
    </citation>
    <scope>NUCLEOTIDE SEQUENCE</scope>
    <source>
        <strain evidence="3">DSM 103496</strain>
    </source>
</reference>
<dbReference type="RefSeq" id="WP_259629595.1">
    <property type="nucleotide sequence ID" value="NZ_JANYMP010000041.1"/>
</dbReference>
<dbReference type="AlphaFoldDB" id="A0A9X3AJ68"/>
<evidence type="ECO:0000313" key="4">
    <source>
        <dbReference type="Proteomes" id="UP001141259"/>
    </source>
</evidence>
<organism evidence="3 4">
    <name type="scientific">Umezawaea endophytica</name>
    <dbReference type="NCBI Taxonomy" id="1654476"/>
    <lineage>
        <taxon>Bacteria</taxon>
        <taxon>Bacillati</taxon>
        <taxon>Actinomycetota</taxon>
        <taxon>Actinomycetes</taxon>
        <taxon>Pseudonocardiales</taxon>
        <taxon>Pseudonocardiaceae</taxon>
        <taxon>Umezawaea</taxon>
    </lineage>
</organism>
<keyword evidence="4" id="KW-1185">Reference proteome</keyword>
<comment type="caution">
    <text evidence="3">The sequence shown here is derived from an EMBL/GenBank/DDBJ whole genome shotgun (WGS) entry which is preliminary data.</text>
</comment>
<evidence type="ECO:0000256" key="1">
    <source>
        <dbReference type="SAM" id="MobiDB-lite"/>
    </source>
</evidence>
<evidence type="ECO:0000313" key="3">
    <source>
        <dbReference type="EMBL" id="MCS7484142.1"/>
    </source>
</evidence>
<name>A0A9X3AJ68_9PSEU</name>